<dbReference type="RefSeq" id="WP_263543998.1">
    <property type="nucleotide sequence ID" value="NZ_JAOVZO020000018.1"/>
</dbReference>
<evidence type="ECO:0000313" key="2">
    <source>
        <dbReference type="Proteomes" id="UP001139971"/>
    </source>
</evidence>
<accession>A0A9X3YP94</accession>
<gene>
    <name evidence="1" type="ORF">OD750_017960</name>
</gene>
<dbReference type="AlphaFoldDB" id="A0A9X3YP94"/>
<dbReference type="Proteomes" id="UP001139971">
    <property type="component" value="Unassembled WGS sequence"/>
</dbReference>
<dbReference type="EMBL" id="JAOVZO020000018">
    <property type="protein sequence ID" value="MDC8014433.1"/>
    <property type="molecule type" value="Genomic_DNA"/>
</dbReference>
<reference evidence="1" key="1">
    <citation type="submission" date="2023-02" db="EMBL/GenBank/DDBJ databases">
        <title>Tahibacter soli sp. nov. isolated from soil.</title>
        <authorList>
            <person name="Baek J.H."/>
            <person name="Lee J.K."/>
            <person name="Choi D.G."/>
            <person name="Jeon C.O."/>
        </authorList>
    </citation>
    <scope>NUCLEOTIDE SEQUENCE</scope>
    <source>
        <strain evidence="1">BL</strain>
    </source>
</reference>
<comment type="caution">
    <text evidence="1">The sequence shown here is derived from an EMBL/GenBank/DDBJ whole genome shotgun (WGS) entry which is preliminary data.</text>
</comment>
<keyword evidence="2" id="KW-1185">Reference proteome</keyword>
<evidence type="ECO:0000313" key="1">
    <source>
        <dbReference type="EMBL" id="MDC8014433.1"/>
    </source>
</evidence>
<name>A0A9X3YP94_9GAMM</name>
<protein>
    <submittedName>
        <fullName evidence="1">Uncharacterized protein</fullName>
    </submittedName>
</protein>
<organism evidence="1 2">
    <name type="scientific">Tahibacter soli</name>
    <dbReference type="NCBI Taxonomy" id="2983605"/>
    <lineage>
        <taxon>Bacteria</taxon>
        <taxon>Pseudomonadati</taxon>
        <taxon>Pseudomonadota</taxon>
        <taxon>Gammaproteobacteria</taxon>
        <taxon>Lysobacterales</taxon>
        <taxon>Rhodanobacteraceae</taxon>
        <taxon>Tahibacter</taxon>
    </lineage>
</organism>
<sequence length="127" mass="14352">MHEVVDTPVLSRGLTCTLYRIRRGMIPDYYLLAFPRSEGEPSPADLSEMLALGMARAQSLAKERVGDPGAYSVLYSGYSARREHGWHIHIVLLTGRWRKAWLYFVLAGKNALQALGLRRDDAPRPVR</sequence>
<proteinExistence type="predicted"/>